<evidence type="ECO:0000256" key="4">
    <source>
        <dbReference type="ARBA" id="ARBA00022490"/>
    </source>
</evidence>
<reference evidence="12" key="1">
    <citation type="journal article" date="2019" name="Int. J. Syst. Evol. Microbiol.">
        <title>The Global Catalogue of Microorganisms (GCM) 10K type strain sequencing project: providing services to taxonomists for standard genome sequencing and annotation.</title>
        <authorList>
            <consortium name="The Broad Institute Genomics Platform"/>
            <consortium name="The Broad Institute Genome Sequencing Center for Infectious Disease"/>
            <person name="Wu L."/>
            <person name="Ma J."/>
        </authorList>
    </citation>
    <scope>NUCLEOTIDE SEQUENCE [LARGE SCALE GENOMIC DNA]</scope>
    <source>
        <strain evidence="12">JCM 17525</strain>
    </source>
</reference>
<organism evidence="11 12">
    <name type="scientific">Corallibacter vietnamensis</name>
    <dbReference type="NCBI Taxonomy" id="904130"/>
    <lineage>
        <taxon>Bacteria</taxon>
        <taxon>Pseudomonadati</taxon>
        <taxon>Bacteroidota</taxon>
        <taxon>Flavobacteriia</taxon>
        <taxon>Flavobacteriales</taxon>
        <taxon>Flavobacteriaceae</taxon>
        <taxon>Corallibacter</taxon>
    </lineage>
</organism>
<evidence type="ECO:0000256" key="7">
    <source>
        <dbReference type="ARBA" id="ARBA00022741"/>
    </source>
</evidence>
<dbReference type="Gene3D" id="3.40.50.300">
    <property type="entry name" value="P-loop containing nucleotide triphosphate hydrolases"/>
    <property type="match status" value="1"/>
</dbReference>
<accession>A0ABP7H8W5</accession>
<comment type="caution">
    <text evidence="11">The sequence shown here is derived from an EMBL/GenBank/DDBJ whole genome shotgun (WGS) entry which is preliminary data.</text>
</comment>
<evidence type="ECO:0000256" key="2">
    <source>
        <dbReference type="ARBA" id="ARBA00007599"/>
    </source>
</evidence>
<dbReference type="PANTHER" id="PTHR33540">
    <property type="entry name" value="TRNA THREONYLCARBAMOYLADENOSINE BIOSYNTHESIS PROTEIN TSAE"/>
    <property type="match status" value="1"/>
</dbReference>
<proteinExistence type="inferred from homology"/>
<sequence length="135" mass="15660">MQRDYNLQDIEAIAQALLANFKSKVILLYGEMGVGKTTLIRSLAKQLGCEDEVQSPTYSIVNEYVLKNDKIYHFDLYRIESLEEAYNFGIEEYLYSGSWVIIEWPEIIESIIPDDSEKISISASKNNYRNIRLNH</sequence>
<dbReference type="EMBL" id="BAABBI010000003">
    <property type="protein sequence ID" value="GAA3788489.1"/>
    <property type="molecule type" value="Genomic_DNA"/>
</dbReference>
<dbReference type="PANTHER" id="PTHR33540:SF2">
    <property type="entry name" value="TRNA THREONYLCARBAMOYLADENOSINE BIOSYNTHESIS PROTEIN TSAE"/>
    <property type="match status" value="1"/>
</dbReference>
<evidence type="ECO:0000256" key="8">
    <source>
        <dbReference type="ARBA" id="ARBA00022840"/>
    </source>
</evidence>
<evidence type="ECO:0000313" key="12">
    <source>
        <dbReference type="Proteomes" id="UP001501456"/>
    </source>
</evidence>
<keyword evidence="6" id="KW-0479">Metal-binding</keyword>
<dbReference type="NCBIfam" id="TIGR00150">
    <property type="entry name" value="T6A_YjeE"/>
    <property type="match status" value="1"/>
</dbReference>
<evidence type="ECO:0000313" key="11">
    <source>
        <dbReference type="EMBL" id="GAA3788489.1"/>
    </source>
</evidence>
<gene>
    <name evidence="11" type="primary">tsaE</name>
    <name evidence="11" type="ORF">GCM10022271_21280</name>
</gene>
<dbReference type="InterPro" id="IPR027417">
    <property type="entry name" value="P-loop_NTPase"/>
</dbReference>
<keyword evidence="4" id="KW-0963">Cytoplasm</keyword>
<evidence type="ECO:0000256" key="1">
    <source>
        <dbReference type="ARBA" id="ARBA00004496"/>
    </source>
</evidence>
<dbReference type="InterPro" id="IPR003442">
    <property type="entry name" value="T6A_TsaE"/>
</dbReference>
<keyword evidence="8" id="KW-0067">ATP-binding</keyword>
<evidence type="ECO:0000256" key="5">
    <source>
        <dbReference type="ARBA" id="ARBA00022694"/>
    </source>
</evidence>
<protein>
    <recommendedName>
        <fullName evidence="3">tRNA threonylcarbamoyladenosine biosynthesis protein TsaE</fullName>
    </recommendedName>
    <alternativeName>
        <fullName evidence="10">t(6)A37 threonylcarbamoyladenosine biosynthesis protein TsaE</fullName>
    </alternativeName>
</protein>
<keyword evidence="12" id="KW-1185">Reference proteome</keyword>
<dbReference type="Proteomes" id="UP001501456">
    <property type="component" value="Unassembled WGS sequence"/>
</dbReference>
<keyword evidence="5" id="KW-0819">tRNA processing</keyword>
<dbReference type="SUPFAM" id="SSF52540">
    <property type="entry name" value="P-loop containing nucleoside triphosphate hydrolases"/>
    <property type="match status" value="1"/>
</dbReference>
<evidence type="ECO:0000256" key="10">
    <source>
        <dbReference type="ARBA" id="ARBA00032441"/>
    </source>
</evidence>
<keyword evidence="9" id="KW-0460">Magnesium</keyword>
<evidence type="ECO:0000256" key="9">
    <source>
        <dbReference type="ARBA" id="ARBA00022842"/>
    </source>
</evidence>
<evidence type="ECO:0000256" key="6">
    <source>
        <dbReference type="ARBA" id="ARBA00022723"/>
    </source>
</evidence>
<comment type="subcellular location">
    <subcellularLocation>
        <location evidence="1">Cytoplasm</location>
    </subcellularLocation>
</comment>
<comment type="similarity">
    <text evidence="2">Belongs to the TsaE family.</text>
</comment>
<dbReference type="Pfam" id="PF02367">
    <property type="entry name" value="TsaE"/>
    <property type="match status" value="1"/>
</dbReference>
<dbReference type="RefSeq" id="WP_344730404.1">
    <property type="nucleotide sequence ID" value="NZ_BAABBI010000003.1"/>
</dbReference>
<keyword evidence="7" id="KW-0547">Nucleotide-binding</keyword>
<name>A0ABP7H8W5_9FLAO</name>
<evidence type="ECO:0000256" key="3">
    <source>
        <dbReference type="ARBA" id="ARBA00019010"/>
    </source>
</evidence>